<sequence>MAQTAMSRLFQSSVRQSILRPAQVRNYGSNAVIPTFTPTPSTELNEALQRFREEVFIPNGLPVRQQKSVFKPKYAKQLLNEPIVVKISETEEYTLTPKKRHEMPSKKAAMDVLHMMVTTGDFSNLVAYLSGLKMSGYAISTNRWEYIIRKASMAGKLSVIYECARQGNRTGLSLADQNIARVLFFELHQTASRNKLQGKETVQALGLAQSFSTLMQQDFHSDWNIEKDPKYQPFVIGTLLELAAAQVLDKTAKNQEVSQSAQNTSLISEYAQKLDASWDRINLTKPPNSSELVHRVRENIPVYNGMRLSLRWSKTSEDTQPFKARLGELEPILIQQLKEVKNGQLTDDLVSKRLLKIAAEAEAEPKA</sequence>
<gene>
    <name evidence="1" type="ORF">POLS_LOCUS484</name>
</gene>
<proteinExistence type="predicted"/>
<evidence type="ECO:0000313" key="2">
    <source>
        <dbReference type="Proteomes" id="UP001153618"/>
    </source>
</evidence>
<evidence type="ECO:0000313" key="1">
    <source>
        <dbReference type="EMBL" id="CAG7951847.1"/>
    </source>
</evidence>
<organism evidence="1 2">
    <name type="scientific">Penicillium olsonii</name>
    <dbReference type="NCBI Taxonomy" id="99116"/>
    <lineage>
        <taxon>Eukaryota</taxon>
        <taxon>Fungi</taxon>
        <taxon>Dikarya</taxon>
        <taxon>Ascomycota</taxon>
        <taxon>Pezizomycotina</taxon>
        <taxon>Eurotiomycetes</taxon>
        <taxon>Eurotiomycetidae</taxon>
        <taxon>Eurotiales</taxon>
        <taxon>Aspergillaceae</taxon>
        <taxon>Penicillium</taxon>
    </lineage>
</organism>
<comment type="caution">
    <text evidence="1">The sequence shown here is derived from an EMBL/GenBank/DDBJ whole genome shotgun (WGS) entry which is preliminary data.</text>
</comment>
<accession>A0A9W4H9J5</accession>
<dbReference type="OrthoDB" id="5405126at2759"/>
<dbReference type="AlphaFoldDB" id="A0A9W4H9J5"/>
<protein>
    <submittedName>
        <fullName evidence="1">Uncharacterized protein</fullName>
    </submittedName>
</protein>
<name>A0A9W4H9J5_PENOL</name>
<dbReference type="Proteomes" id="UP001153618">
    <property type="component" value="Unassembled WGS sequence"/>
</dbReference>
<reference evidence="1" key="1">
    <citation type="submission" date="2021-07" db="EMBL/GenBank/DDBJ databases">
        <authorList>
            <person name="Branca A.L. A."/>
        </authorList>
    </citation>
    <scope>NUCLEOTIDE SEQUENCE</scope>
</reference>
<dbReference type="EMBL" id="CAJVOS010000007">
    <property type="protein sequence ID" value="CAG7951847.1"/>
    <property type="molecule type" value="Genomic_DNA"/>
</dbReference>
<keyword evidence="2" id="KW-1185">Reference proteome</keyword>